<organism evidence="1 2">
    <name type="scientific">Streblomastix strix</name>
    <dbReference type="NCBI Taxonomy" id="222440"/>
    <lineage>
        <taxon>Eukaryota</taxon>
        <taxon>Metamonada</taxon>
        <taxon>Preaxostyla</taxon>
        <taxon>Oxymonadida</taxon>
        <taxon>Streblomastigidae</taxon>
        <taxon>Streblomastix</taxon>
    </lineage>
</organism>
<protein>
    <submittedName>
        <fullName evidence="1">Uncharacterized protein</fullName>
    </submittedName>
</protein>
<gene>
    <name evidence="1" type="ORF">EZS28_040251</name>
</gene>
<evidence type="ECO:0000313" key="2">
    <source>
        <dbReference type="Proteomes" id="UP000324800"/>
    </source>
</evidence>
<reference evidence="1 2" key="1">
    <citation type="submission" date="2019-03" db="EMBL/GenBank/DDBJ databases">
        <title>Single cell metagenomics reveals metabolic interactions within the superorganism composed of flagellate Streblomastix strix and complex community of Bacteroidetes bacteria on its surface.</title>
        <authorList>
            <person name="Treitli S.C."/>
            <person name="Kolisko M."/>
            <person name="Husnik F."/>
            <person name="Keeling P."/>
            <person name="Hampl V."/>
        </authorList>
    </citation>
    <scope>NUCLEOTIDE SEQUENCE [LARGE SCALE GENOMIC DNA]</scope>
    <source>
        <strain evidence="1">ST1C</strain>
    </source>
</reference>
<proteinExistence type="predicted"/>
<dbReference type="AlphaFoldDB" id="A0A5J4U2J0"/>
<comment type="caution">
    <text evidence="1">The sequence shown here is derived from an EMBL/GenBank/DDBJ whole genome shotgun (WGS) entry which is preliminary data.</text>
</comment>
<name>A0A5J4U2J0_9EUKA</name>
<sequence>MDLDRFSHRVQQVRCPFCKKEIQMNIAYKHAYDCAPNTKYQNLLKFTQLILPEMELTEDGIFQSIYEVKHQCPFCKEPPQTFIEEHIGLNHLEQEGIFQKLLEFHSHIGHQ</sequence>
<dbReference type="EMBL" id="SNRW01021925">
    <property type="protein sequence ID" value="KAA6364222.1"/>
    <property type="molecule type" value="Genomic_DNA"/>
</dbReference>
<evidence type="ECO:0000313" key="1">
    <source>
        <dbReference type="EMBL" id="KAA6364222.1"/>
    </source>
</evidence>
<dbReference type="Proteomes" id="UP000324800">
    <property type="component" value="Unassembled WGS sequence"/>
</dbReference>
<accession>A0A5J4U2J0</accession>